<evidence type="ECO:0000313" key="2">
    <source>
        <dbReference type="EMBL" id="KIM74008.1"/>
    </source>
</evidence>
<dbReference type="OrthoDB" id="3058316at2759"/>
<dbReference type="GO" id="GO:0005801">
    <property type="term" value="C:cis-Golgi network"/>
    <property type="evidence" value="ECO:0007669"/>
    <property type="project" value="InterPro"/>
</dbReference>
<dbReference type="PANTHER" id="PTHR13302">
    <property type="entry name" value="CONSERVED OLIGOMERIC GOLGI COMPLEX COMPONENT 3"/>
    <property type="match status" value="1"/>
</dbReference>
<keyword evidence="3" id="KW-1185">Reference proteome</keyword>
<dbReference type="GO" id="GO:0007030">
    <property type="term" value="P:Golgi organization"/>
    <property type="evidence" value="ECO:0007669"/>
    <property type="project" value="TreeGrafter"/>
</dbReference>
<reference evidence="3" key="2">
    <citation type="submission" date="2015-01" db="EMBL/GenBank/DDBJ databases">
        <title>Evolutionary Origins and Diversification of the Mycorrhizal Mutualists.</title>
        <authorList>
            <consortium name="DOE Joint Genome Institute"/>
            <consortium name="Mycorrhizal Genomics Consortium"/>
            <person name="Kohler A."/>
            <person name="Kuo A."/>
            <person name="Nagy L.G."/>
            <person name="Floudas D."/>
            <person name="Copeland A."/>
            <person name="Barry K.W."/>
            <person name="Cichocki N."/>
            <person name="Veneault-Fourrey C."/>
            <person name="LaButti K."/>
            <person name="Lindquist E.A."/>
            <person name="Lipzen A."/>
            <person name="Lundell T."/>
            <person name="Morin E."/>
            <person name="Murat C."/>
            <person name="Riley R."/>
            <person name="Ohm R."/>
            <person name="Sun H."/>
            <person name="Tunlid A."/>
            <person name="Henrissat B."/>
            <person name="Grigoriev I.V."/>
            <person name="Hibbett D.S."/>
            <person name="Martin F."/>
        </authorList>
    </citation>
    <scope>NUCLEOTIDE SEQUENCE [LARGE SCALE GENOMIC DNA]</scope>
    <source>
        <strain evidence="3">F 1598</strain>
    </source>
</reference>
<dbReference type="Proteomes" id="UP000054166">
    <property type="component" value="Unassembled WGS sequence"/>
</dbReference>
<dbReference type="GO" id="GO:0017119">
    <property type="term" value="C:Golgi transport complex"/>
    <property type="evidence" value="ECO:0007669"/>
    <property type="project" value="TreeGrafter"/>
</dbReference>
<gene>
    <name evidence="2" type="ORF">PILCRDRAFT_14741</name>
</gene>
<protein>
    <recommendedName>
        <fullName evidence="1">Conserved oligomeric Golgi complex subunit 3 C-terminal domain-containing protein</fullName>
    </recommendedName>
</protein>
<feature type="domain" description="Conserved oligomeric Golgi complex subunit 3 C-terminal" evidence="1">
    <location>
        <begin position="27"/>
        <end position="119"/>
    </location>
</feature>
<dbReference type="PANTHER" id="PTHR13302:SF8">
    <property type="entry name" value="CONSERVED OLIGOMERIC GOLGI COMPLEX SUBUNIT 3"/>
    <property type="match status" value="1"/>
</dbReference>
<dbReference type="HOGENOM" id="CLU_1614826_0_0_1"/>
<dbReference type="GO" id="GO:0006891">
    <property type="term" value="P:intra-Golgi vesicle-mediated transport"/>
    <property type="evidence" value="ECO:0007669"/>
    <property type="project" value="TreeGrafter"/>
</dbReference>
<dbReference type="InParanoid" id="A0A0C3AJI4"/>
<dbReference type="InterPro" id="IPR048685">
    <property type="entry name" value="COG3_C"/>
</dbReference>
<name>A0A0C3AJI4_PILCF</name>
<dbReference type="GO" id="GO:0016020">
    <property type="term" value="C:membrane"/>
    <property type="evidence" value="ECO:0007669"/>
    <property type="project" value="InterPro"/>
</dbReference>
<dbReference type="EMBL" id="KN833068">
    <property type="protein sequence ID" value="KIM74008.1"/>
    <property type="molecule type" value="Genomic_DNA"/>
</dbReference>
<accession>A0A0C3AJI4</accession>
<evidence type="ECO:0000259" key="1">
    <source>
        <dbReference type="Pfam" id="PF20671"/>
    </source>
</evidence>
<sequence>AYLENLYDELRPRILNKPCLTVLREGEDLAYPDKLVTARKPQTGFEIKEKESVSQFFQPPPLDKQERWFPTLRKTIWVVSQHHDFVKPVIFDDIAQETVSLCRQSRITASDMIRSKGIPSSTAVSHATPASTQPWWCYGNSGFDIKPDDFIITESTVCVAWNTQT</sequence>
<reference evidence="2 3" key="1">
    <citation type="submission" date="2014-04" db="EMBL/GenBank/DDBJ databases">
        <authorList>
            <consortium name="DOE Joint Genome Institute"/>
            <person name="Kuo A."/>
            <person name="Tarkka M."/>
            <person name="Buscot F."/>
            <person name="Kohler A."/>
            <person name="Nagy L.G."/>
            <person name="Floudas D."/>
            <person name="Copeland A."/>
            <person name="Barry K.W."/>
            <person name="Cichocki N."/>
            <person name="Veneault-Fourrey C."/>
            <person name="LaButti K."/>
            <person name="Lindquist E.A."/>
            <person name="Lipzen A."/>
            <person name="Lundell T."/>
            <person name="Morin E."/>
            <person name="Murat C."/>
            <person name="Sun H."/>
            <person name="Tunlid A."/>
            <person name="Henrissat B."/>
            <person name="Grigoriev I.V."/>
            <person name="Hibbett D.S."/>
            <person name="Martin F."/>
            <person name="Nordberg H.P."/>
            <person name="Cantor M.N."/>
            <person name="Hua S.X."/>
        </authorList>
    </citation>
    <scope>NUCLEOTIDE SEQUENCE [LARGE SCALE GENOMIC DNA]</scope>
    <source>
        <strain evidence="2 3">F 1598</strain>
    </source>
</reference>
<dbReference type="InterPro" id="IPR007265">
    <property type="entry name" value="COG_su3"/>
</dbReference>
<evidence type="ECO:0000313" key="3">
    <source>
        <dbReference type="Proteomes" id="UP000054166"/>
    </source>
</evidence>
<dbReference type="STRING" id="765440.A0A0C3AJI4"/>
<organism evidence="2 3">
    <name type="scientific">Piloderma croceum (strain F 1598)</name>
    <dbReference type="NCBI Taxonomy" id="765440"/>
    <lineage>
        <taxon>Eukaryota</taxon>
        <taxon>Fungi</taxon>
        <taxon>Dikarya</taxon>
        <taxon>Basidiomycota</taxon>
        <taxon>Agaricomycotina</taxon>
        <taxon>Agaricomycetes</taxon>
        <taxon>Agaricomycetidae</taxon>
        <taxon>Atheliales</taxon>
        <taxon>Atheliaceae</taxon>
        <taxon>Piloderma</taxon>
    </lineage>
</organism>
<dbReference type="Pfam" id="PF20671">
    <property type="entry name" value="COG3_C"/>
    <property type="match status" value="1"/>
</dbReference>
<feature type="non-terminal residue" evidence="2">
    <location>
        <position position="1"/>
    </location>
</feature>
<dbReference type="AlphaFoldDB" id="A0A0C3AJI4"/>
<dbReference type="GO" id="GO:0006886">
    <property type="term" value="P:intracellular protein transport"/>
    <property type="evidence" value="ECO:0007669"/>
    <property type="project" value="InterPro"/>
</dbReference>
<proteinExistence type="predicted"/>